<protein>
    <submittedName>
        <fullName evidence="1">Uncharacterized protein</fullName>
    </submittedName>
</protein>
<name>A0A482MH50_9CAUD</name>
<gene>
    <name evidence="1" type="ORF">kac65v151_gp052</name>
</gene>
<reference evidence="1 2" key="1">
    <citation type="submission" date="2019-03" db="EMBL/GenBank/DDBJ databases">
        <title>Diversity and diversification of Nodularia spumigena cyanophages in the Baltic Sea.</title>
        <authorList>
            <person name="Sulcius S."/>
            <person name="Holmfeldt K."/>
            <person name="Simoliunas E."/>
        </authorList>
    </citation>
    <scope>NUCLEOTIDE SEQUENCE [LARGE SCALE GENOMIC DNA]</scope>
</reference>
<accession>A0A482MH50</accession>
<proteinExistence type="predicted"/>
<dbReference type="Proteomes" id="UP000305794">
    <property type="component" value="Segment"/>
</dbReference>
<organism evidence="1 2">
    <name type="scientific">Nodularia phage vB_NspS-kac65v151</name>
    <dbReference type="NCBI Taxonomy" id="2557579"/>
    <lineage>
        <taxon>Viruses</taxon>
        <taxon>Duplodnaviria</taxon>
        <taxon>Heunggongvirae</taxon>
        <taxon>Uroviricota</taxon>
        <taxon>Caudoviricetes</taxon>
        <taxon>Ravarandavirus</taxon>
        <taxon>Ravarandavirus kac65v151</taxon>
    </lineage>
</organism>
<evidence type="ECO:0000313" key="1">
    <source>
        <dbReference type="EMBL" id="QBQ73084.1"/>
    </source>
</evidence>
<dbReference type="EMBL" id="MK605242">
    <property type="protein sequence ID" value="QBQ73084.1"/>
    <property type="molecule type" value="Genomic_DNA"/>
</dbReference>
<evidence type="ECO:0000313" key="2">
    <source>
        <dbReference type="Proteomes" id="UP000305794"/>
    </source>
</evidence>
<sequence length="89" mass="10129">MIAHFLALTLLLFKLLRYPLLTKLRVYQKGTNPGYLSGSPKVMLGFESCSLITTPVRKVKSAFIRLASVHARLYVAGIRHLYIYISIEF</sequence>
<keyword evidence="2" id="KW-1185">Reference proteome</keyword>